<feature type="compositionally biased region" description="Low complexity" evidence="7">
    <location>
        <begin position="1112"/>
        <end position="1139"/>
    </location>
</feature>
<organism evidence="9 10">
    <name type="scientific">Acrobeloides nanus</name>
    <dbReference type="NCBI Taxonomy" id="290746"/>
    <lineage>
        <taxon>Eukaryota</taxon>
        <taxon>Metazoa</taxon>
        <taxon>Ecdysozoa</taxon>
        <taxon>Nematoda</taxon>
        <taxon>Chromadorea</taxon>
        <taxon>Rhabditida</taxon>
        <taxon>Tylenchina</taxon>
        <taxon>Cephalobomorpha</taxon>
        <taxon>Cephaloboidea</taxon>
        <taxon>Cephalobidae</taxon>
        <taxon>Acrobeloides</taxon>
    </lineage>
</organism>
<feature type="transmembrane region" description="Helical" evidence="6">
    <location>
        <begin position="890"/>
        <end position="907"/>
    </location>
</feature>
<comment type="subcellular location">
    <subcellularLocation>
        <location evidence="1 6">Membrane</location>
        <topology evidence="1 6">Multi-pass membrane protein</topology>
    </subcellularLocation>
</comment>
<dbReference type="GO" id="GO:0016020">
    <property type="term" value="C:membrane"/>
    <property type="evidence" value="ECO:0007669"/>
    <property type="project" value="UniProtKB-SubCell"/>
</dbReference>
<sequence>MTIGDHIAEIARQGIWASLTGGWCYEPSNTIFCNTLHLYIWLALLTLPLVLGIFASGTFNIVLLVSYLGFIVVLFSLLKLIVSYLHNIFDTTEPIVKYKAKKTVEPCRSLPSSFSARATNNEIEMVELGDHPKNESREEEDDEDVVNTSSERSKHTKIEEGTDESEEDLVRALFQSLKRPSQPDEESSSGSSKNSAHELLSKKEPGVILPADSLELLELPGPSNRDLKRAISPSRKYSDPNFELKTIKKAINIQRRQSDDHSKRMRRVQSSTETGTTGTRTSSGFLSRESLEACSSKIRKSYPTKTSSTNIFLNEVGINKAKNENLLGEETTEERLKPKQQIFIEDDQPCCSKSLVQEDEIDTKEKEDEAIETISTEPSSTKKVEIIPKYPPTAALHRTIDRLENKDITEAEADDLKGQITKFLEELIDKHPETLDAIENVRMNRLGKPQNSNSLNEKTHRHRQSADNAIVDTAPNPTLGALNLKEGTHVAYDHNDTSQGAVHSFQDTHGNWFTYTFDEQGNGTAHALGSSRAIYEMFKQRLEEPGTSDNLSSLASPKTSTESQQKVPKSRRSNVSKGRRTRQMLRDELDPSDVYVDITPPTVQEDIIEEIPETTEKHEKLKQSPAGMEVSSFRARRTRSQTSSQNSRAARRRRNHSSSSEESDYISHFPTSVFHPTAAALHRDVGSAQHSGVQTDSIVNRQFISFVNMASRFYAPSTTTGSTIANIGTVGIGSSIGRTRMALEGFADERRRRVLTVGESPSDRREYVRLHMDSDLLGLDGHGTALQTPSLSSINTMRILNDLPPISHSHNYGASNRQSRAKANYYYRLKWFPKPLSFGEGLKVKLDRLSVAALFDRNKSVFSAFFDIFLAAMVTCLATLIIFRGIYADFSLLMLAFVIAGSQFSLLKSVQPDAASPVHGYNWLVAYSRPIYFCICASILLFLDHWSENLAKENPWPETIWSLNPYKLNMLNVAGIVIALRDLTSLLILVLPIAFTIGLLPQVTTLAMHIIEQLDMHLFGSTAAFSLLSALLSMLRSLVSVGILSTFAHFAYYVSPKSRQHVAFSAYVAITISIAFCMSRWSSNPSFLWTILREFSPWRKRSNGTGCSIFRQVSVNNPSPSDSDNSFSKSSNKKSQPSSGIEATSKNFPSTSPIQGASIDPLPGKLRNTLTIRVHNDTFYLVVNTLMIFAIHSTTIFSSLQPYVEYTLFILCIMFGYVNHYVYPQLRTHTPWKFLQRPVLKPHEFYQFETTVEAKLMVFERVHVWMTIIEKNILYPLLIASLMTTFSWHSFFSVIFLSTLCAFRIARTAYAQPQLLYVPLLGTFVLSTFGLSVHSSQAEKDTSSLPALAILYLLTMLWPKVQEFVLKMNFILSYIAPWQISWGSAFHAFAQPFSVPHTGLIFTQAALSSLFSAPLNPFLGSSFFLMSYVRPVKFWEKDYNTKRVDHSNLRLISQLDRGPMLDDSNLNSIFYEHLTRSLQQSLAGDLLFGRWASTIFPGDCFILASLYLNCLVHIIEVGNGFVTFQVRGLEFRGTYCHQREVEAISEDWTDGGGLCCCTIGSIPGTLSFNNAWALRWLAWEVTAAKYVIDGYSITDNSAVNLLQVHELRRLLVSLYVKCMIYYALSSPNFSKWIMNETILKALEPIQSNSRYVDNDPMFCAANDEDYDPILLGISRQSFIEQYNDWIQYCLEKRKSLKNANPSPYAELLGTEMEYEPTLVTSFCFALGILGRRALSAASYNRHANAAESFLFGLHALFKGDLRVTSQNDEWVCTDPDILSSVIAPAVRMALKLHQDHFAAADDFEEQGQLYERIQHYQSILFISHEHDPAWRQAIIANTPSLLALRHMYDDGQDDYKIIMLNKMHLNMRVIKLNRECVRAFWSGQQQELIFLRNRNPERGSIQNARQVLRNMINSSADQPIGYPIYVSPLTTSFVETHSQLSQVTGPDITFCTIWDAARRLVGRLRRHFDTSGSSNLPANIVNTGASATAPHSNPIGPAVSQAGSTPVPSRKRVSQFIAARAGSIAIGTPTNNSHNERADDSISHVSKITSASITGAIIGEEHSCSAVIKEHRKSESLTKVSITKQDSNPKDKPATGLENPSQADSYAEIVDEHQVLPKLNEPMKATGELLVLWPNDEWRSMGGKHNWTFPIEQGMVGQIVHAWSPFHPNKLFRSFAGHIYLLRIKHEEDIAYVPVLEEGLKFLSKSEHDEIPAIEESPLSEME</sequence>
<feature type="transmembrane region" description="Helical" evidence="6">
    <location>
        <begin position="1342"/>
        <end position="1359"/>
    </location>
</feature>
<dbReference type="GO" id="GO:0005783">
    <property type="term" value="C:endoplasmic reticulum"/>
    <property type="evidence" value="ECO:0007669"/>
    <property type="project" value="TreeGrafter"/>
</dbReference>
<protein>
    <recommendedName>
        <fullName evidence="6">Pecanex-like protein</fullName>
    </recommendedName>
</protein>
<feature type="compositionally biased region" description="Basic residues" evidence="7">
    <location>
        <begin position="568"/>
        <end position="583"/>
    </location>
</feature>
<feature type="transmembrane region" description="Helical" evidence="6">
    <location>
        <begin position="1204"/>
        <end position="1223"/>
    </location>
</feature>
<dbReference type="Proteomes" id="UP000887540">
    <property type="component" value="Unplaced"/>
</dbReference>
<keyword evidence="4 6" id="KW-1133">Transmembrane helix</keyword>
<feature type="compositionally biased region" description="Polar residues" evidence="7">
    <location>
        <begin position="2077"/>
        <end position="2086"/>
    </location>
</feature>
<feature type="region of interest" description="Disordered" evidence="7">
    <location>
        <begin position="129"/>
        <end position="204"/>
    </location>
</feature>
<proteinExistence type="inferred from homology"/>
<evidence type="ECO:0000256" key="7">
    <source>
        <dbReference type="SAM" id="MobiDB-lite"/>
    </source>
</evidence>
<feature type="domain" description="Pecanex C-terminal" evidence="8">
    <location>
        <begin position="1717"/>
        <end position="1939"/>
    </location>
</feature>
<evidence type="ECO:0000259" key="8">
    <source>
        <dbReference type="Pfam" id="PF05041"/>
    </source>
</evidence>
<evidence type="ECO:0000313" key="9">
    <source>
        <dbReference type="Proteomes" id="UP000887540"/>
    </source>
</evidence>
<accession>A0A914E9M0</accession>
<feature type="compositionally biased region" description="Basic and acidic residues" evidence="7">
    <location>
        <begin position="195"/>
        <end position="204"/>
    </location>
</feature>
<feature type="compositionally biased region" description="Basic and acidic residues" evidence="7">
    <location>
        <begin position="151"/>
        <end position="160"/>
    </location>
</feature>
<feature type="compositionally biased region" description="Polar residues" evidence="7">
    <location>
        <begin position="1141"/>
        <end position="1155"/>
    </location>
</feature>
<feature type="transmembrane region" description="Helical" evidence="6">
    <location>
        <begin position="1315"/>
        <end position="1336"/>
    </location>
</feature>
<feature type="region of interest" description="Disordered" evidence="7">
    <location>
        <begin position="254"/>
        <end position="286"/>
    </location>
</feature>
<feature type="region of interest" description="Disordered" evidence="7">
    <location>
        <begin position="1111"/>
        <end position="1160"/>
    </location>
</feature>
<name>A0A914E9M0_9BILA</name>
<evidence type="ECO:0000256" key="6">
    <source>
        <dbReference type="RuleBase" id="RU367089"/>
    </source>
</evidence>
<feature type="transmembrane region" description="Helical" evidence="6">
    <location>
        <begin position="1178"/>
        <end position="1197"/>
    </location>
</feature>
<feature type="transmembrane region" description="Helical" evidence="6">
    <location>
        <begin position="1273"/>
        <end position="1303"/>
    </location>
</feature>
<evidence type="ECO:0000256" key="3">
    <source>
        <dbReference type="ARBA" id="ARBA00022692"/>
    </source>
</evidence>
<dbReference type="GO" id="GO:0007029">
    <property type="term" value="P:endoplasmic reticulum organization"/>
    <property type="evidence" value="ECO:0007669"/>
    <property type="project" value="TreeGrafter"/>
</dbReference>
<dbReference type="WBParaSite" id="ACRNAN_scaffold631.g13494.t1">
    <property type="protein sequence ID" value="ACRNAN_scaffold631.g13494.t1"/>
    <property type="gene ID" value="ACRNAN_scaffold631.g13494"/>
</dbReference>
<feature type="transmembrane region" description="Helical" evidence="6">
    <location>
        <begin position="861"/>
        <end position="883"/>
    </location>
</feature>
<evidence type="ECO:0000256" key="5">
    <source>
        <dbReference type="ARBA" id="ARBA00023136"/>
    </source>
</evidence>
<feature type="transmembrane region" description="Helical" evidence="6">
    <location>
        <begin position="1023"/>
        <end position="1050"/>
    </location>
</feature>
<dbReference type="PANTHER" id="PTHR12372:SF7">
    <property type="entry name" value="PROTEIN PECANEX"/>
    <property type="match status" value="1"/>
</dbReference>
<feature type="region of interest" description="Disordered" evidence="7">
    <location>
        <begin position="361"/>
        <end position="382"/>
    </location>
</feature>
<reference evidence="10" key="1">
    <citation type="submission" date="2022-11" db="UniProtKB">
        <authorList>
            <consortium name="WormBaseParasite"/>
        </authorList>
    </citation>
    <scope>IDENTIFICATION</scope>
</reference>
<feature type="region of interest" description="Disordered" evidence="7">
    <location>
        <begin position="544"/>
        <end position="603"/>
    </location>
</feature>
<keyword evidence="9" id="KW-1185">Reference proteome</keyword>
<evidence type="ECO:0000256" key="4">
    <source>
        <dbReference type="ARBA" id="ARBA00022989"/>
    </source>
</evidence>
<feature type="region of interest" description="Disordered" evidence="7">
    <location>
        <begin position="218"/>
        <end position="239"/>
    </location>
</feature>
<feature type="region of interest" description="Disordered" evidence="7">
    <location>
        <begin position="615"/>
        <end position="667"/>
    </location>
</feature>
<dbReference type="PANTHER" id="PTHR12372">
    <property type="entry name" value="PECANEX"/>
    <property type="match status" value="1"/>
</dbReference>
<evidence type="ECO:0000256" key="2">
    <source>
        <dbReference type="ARBA" id="ARBA00010170"/>
    </source>
</evidence>
<feature type="transmembrane region" description="Helical" evidence="6">
    <location>
        <begin position="986"/>
        <end position="1011"/>
    </location>
</feature>
<feature type="compositionally biased region" description="Low complexity" evidence="7">
    <location>
        <begin position="270"/>
        <end position="284"/>
    </location>
</feature>
<feature type="transmembrane region" description="Helical" evidence="6">
    <location>
        <begin position="927"/>
        <end position="943"/>
    </location>
</feature>
<dbReference type="InterPro" id="IPR007735">
    <property type="entry name" value="Pecanex_C"/>
</dbReference>
<feature type="region of interest" description="Disordered" evidence="7">
    <location>
        <begin position="2075"/>
        <end position="2102"/>
    </location>
</feature>
<dbReference type="InterPro" id="IPR039797">
    <property type="entry name" value="Pecanex"/>
</dbReference>
<keyword evidence="5 6" id="KW-0472">Membrane</keyword>
<dbReference type="Pfam" id="PF05041">
    <property type="entry name" value="Pecanex_C"/>
    <property type="match status" value="1"/>
</dbReference>
<evidence type="ECO:0000256" key="1">
    <source>
        <dbReference type="ARBA" id="ARBA00004141"/>
    </source>
</evidence>
<comment type="similarity">
    <text evidence="2 6">Belongs to the pecanex family.</text>
</comment>
<keyword evidence="3 6" id="KW-0812">Transmembrane</keyword>
<feature type="compositionally biased region" description="Polar residues" evidence="7">
    <location>
        <begin position="547"/>
        <end position="567"/>
    </location>
</feature>
<feature type="transmembrane region" description="Helical" evidence="6">
    <location>
        <begin position="61"/>
        <end position="85"/>
    </location>
</feature>
<feature type="transmembrane region" description="Helical" evidence="6">
    <location>
        <begin position="36"/>
        <end position="54"/>
    </location>
</feature>
<evidence type="ECO:0000313" key="10">
    <source>
        <dbReference type="WBParaSite" id="ACRNAN_scaffold631.g13494.t1"/>
    </source>
</evidence>